<dbReference type="Gene3D" id="2.160.20.70">
    <property type="match status" value="1"/>
</dbReference>
<dbReference type="SUPFAM" id="SSF101278">
    <property type="entry name" value="N-terminal domain of adenylylcyclase associated protein, CAP"/>
    <property type="match status" value="1"/>
</dbReference>
<proteinExistence type="inferred from homology"/>
<dbReference type="GO" id="GO:0007015">
    <property type="term" value="P:actin filament organization"/>
    <property type="evidence" value="ECO:0007669"/>
    <property type="project" value="TreeGrafter"/>
</dbReference>
<dbReference type="InterPro" id="IPR036223">
    <property type="entry name" value="CAP_C_sf"/>
</dbReference>
<dbReference type="Gene3D" id="1.25.40.330">
    <property type="entry name" value="Adenylate cyclase-associated CAP, N-terminal domain"/>
    <property type="match status" value="1"/>
</dbReference>
<dbReference type="GO" id="GO:0005737">
    <property type="term" value="C:cytoplasm"/>
    <property type="evidence" value="ECO:0007669"/>
    <property type="project" value="TreeGrafter"/>
</dbReference>
<feature type="domain" description="C-CAP/cofactor C-like" evidence="3">
    <location>
        <begin position="380"/>
        <end position="521"/>
    </location>
</feature>
<dbReference type="OrthoDB" id="1601at2759"/>
<dbReference type="SUPFAM" id="SSF69340">
    <property type="entry name" value="C-terminal domain of adenylylcyclase associated protein"/>
    <property type="match status" value="1"/>
</dbReference>
<sequence>MEEDEVKKNPFDDYIEANFPPLIAAAAKVPEKLRTLTGLYEDVVKAESKILAMALVCQKPTTDELKKIYEPVGAALNKLLKVIPFKSEPIYNEGKAIEEAAKTANWITVGDFFALKSIKEHKESDPDIVAFVRAIQKTATELLDFVKQNHRTGLSWNLKGIPVSQYKEGQEKPKAAPVPPVQVIPIPPAQVVPIPPQIPTVVAVQETKTIPPSTSSPTPQPVVIQRQPSPSSQQAKITEEDQPNKTSSERPPPVAQTGTLSRVAELKKKFEEGKVEERKQQPLKVGKKIQDTLLEKEKEKEKEKVKEVEKVILQDKLQEKVKIDESTGGILGLRHVKPEEKTKNRPPEERVGVVPADVGSPMKIVTGGVTIGKSADVAKPKQPIFMNILGVLKVENQLNNRDLDFSSEKQSQSIYIFNCKNSVLKVHNKIKSITIDKSVNVGVVVEDVISSIECINSKDIAIEVTEGKTVASVLVESSEGAKIYLSAASAEITEVFSSKSANINIYAPGTREDPDTKEIQEGMIEHALPSTLKTILRKGQLINEWVKFA</sequence>
<gene>
    <name evidence="4" type="ORF">EZS28_018999</name>
</gene>
<dbReference type="GO" id="GO:0019933">
    <property type="term" value="P:cAMP-mediated signaling"/>
    <property type="evidence" value="ECO:0007669"/>
    <property type="project" value="TreeGrafter"/>
</dbReference>
<dbReference type="InterPro" id="IPR013912">
    <property type="entry name" value="Adenylate_cyclase-assoc_CAP_C"/>
</dbReference>
<dbReference type="Proteomes" id="UP000324800">
    <property type="component" value="Unassembled WGS sequence"/>
</dbReference>
<dbReference type="PROSITE" id="PS51329">
    <property type="entry name" value="C_CAP_COFACTOR_C"/>
    <property type="match status" value="1"/>
</dbReference>
<dbReference type="InterPro" id="IPR016098">
    <property type="entry name" value="CAP/MinC_C"/>
</dbReference>
<dbReference type="PANTHER" id="PTHR10652:SF0">
    <property type="entry name" value="ADENYLYL CYCLASE-ASSOCIATED PROTEIN"/>
    <property type="match status" value="1"/>
</dbReference>
<evidence type="ECO:0000256" key="2">
    <source>
        <dbReference type="SAM" id="MobiDB-lite"/>
    </source>
</evidence>
<name>A0A5J4VT16_9EUKA</name>
<accession>A0A5J4VT16</accession>
<dbReference type="AlphaFoldDB" id="A0A5J4VT16"/>
<dbReference type="InterPro" id="IPR036222">
    <property type="entry name" value="CAP_N_sf"/>
</dbReference>
<dbReference type="InterPro" id="IPR017901">
    <property type="entry name" value="C-CAP_CF_C-like"/>
</dbReference>
<dbReference type="EMBL" id="SNRW01005252">
    <property type="protein sequence ID" value="KAA6385473.1"/>
    <property type="molecule type" value="Genomic_DNA"/>
</dbReference>
<dbReference type="GO" id="GO:0008179">
    <property type="term" value="F:adenylate cyclase binding"/>
    <property type="evidence" value="ECO:0007669"/>
    <property type="project" value="TreeGrafter"/>
</dbReference>
<organism evidence="4 5">
    <name type="scientific">Streblomastix strix</name>
    <dbReference type="NCBI Taxonomy" id="222440"/>
    <lineage>
        <taxon>Eukaryota</taxon>
        <taxon>Metamonada</taxon>
        <taxon>Preaxostyla</taxon>
        <taxon>Oxymonadida</taxon>
        <taxon>Streblomastigidae</taxon>
        <taxon>Streblomastix</taxon>
    </lineage>
</organism>
<feature type="region of interest" description="Disordered" evidence="2">
    <location>
        <begin position="208"/>
        <end position="260"/>
    </location>
</feature>
<dbReference type="PANTHER" id="PTHR10652">
    <property type="entry name" value="ADENYLYL CYCLASE-ASSOCIATED PROTEIN"/>
    <property type="match status" value="1"/>
</dbReference>
<protein>
    <submittedName>
        <fullName evidence="4">Putative Adenylate cyclase-associated CAP</fullName>
    </submittedName>
</protein>
<comment type="similarity">
    <text evidence="1">Belongs to the CAP family.</text>
</comment>
<evidence type="ECO:0000256" key="1">
    <source>
        <dbReference type="ARBA" id="ARBA00007659"/>
    </source>
</evidence>
<comment type="caution">
    <text evidence="4">The sequence shown here is derived from an EMBL/GenBank/DDBJ whole genome shotgun (WGS) entry which is preliminary data.</text>
</comment>
<evidence type="ECO:0000259" key="3">
    <source>
        <dbReference type="PROSITE" id="PS51329"/>
    </source>
</evidence>
<feature type="compositionally biased region" description="Polar residues" evidence="2">
    <location>
        <begin position="226"/>
        <end position="236"/>
    </location>
</feature>
<evidence type="ECO:0000313" key="5">
    <source>
        <dbReference type="Proteomes" id="UP000324800"/>
    </source>
</evidence>
<dbReference type="GO" id="GO:0003779">
    <property type="term" value="F:actin binding"/>
    <property type="evidence" value="ECO:0007669"/>
    <property type="project" value="InterPro"/>
</dbReference>
<dbReference type="InterPro" id="IPR001837">
    <property type="entry name" value="Adenylate_cyclase-assoc_CAP"/>
</dbReference>
<dbReference type="Pfam" id="PF08603">
    <property type="entry name" value="CAP_C"/>
    <property type="match status" value="1"/>
</dbReference>
<dbReference type="Pfam" id="PF21938">
    <property type="entry name" value="CAP_N"/>
    <property type="match status" value="1"/>
</dbReference>
<reference evidence="4 5" key="1">
    <citation type="submission" date="2019-03" db="EMBL/GenBank/DDBJ databases">
        <title>Single cell metagenomics reveals metabolic interactions within the superorganism composed of flagellate Streblomastix strix and complex community of Bacteroidetes bacteria on its surface.</title>
        <authorList>
            <person name="Treitli S.C."/>
            <person name="Kolisko M."/>
            <person name="Husnik F."/>
            <person name="Keeling P."/>
            <person name="Hampl V."/>
        </authorList>
    </citation>
    <scope>NUCLEOTIDE SEQUENCE [LARGE SCALE GENOMIC DNA]</scope>
    <source>
        <strain evidence="4">ST1C</strain>
    </source>
</reference>
<dbReference type="InterPro" id="IPR053950">
    <property type="entry name" value="CAP_N"/>
</dbReference>
<feature type="compositionally biased region" description="Low complexity" evidence="2">
    <location>
        <begin position="208"/>
        <end position="217"/>
    </location>
</feature>
<evidence type="ECO:0000313" key="4">
    <source>
        <dbReference type="EMBL" id="KAA6385473.1"/>
    </source>
</evidence>